<dbReference type="Gene3D" id="3.10.100.10">
    <property type="entry name" value="Mannose-Binding Protein A, subunit A"/>
    <property type="match status" value="1"/>
</dbReference>
<keyword evidence="2" id="KW-1015">Disulfide bond</keyword>
<dbReference type="InterPro" id="IPR018378">
    <property type="entry name" value="C-type_lectin_CS"/>
</dbReference>
<dbReference type="Ensembl" id="ENSMSIT00000021750.1">
    <property type="protein sequence ID" value="ENSMSIP00000017192.1"/>
    <property type="gene ID" value="ENSMSIG00000014693.1"/>
</dbReference>
<dbReference type="InterPro" id="IPR016187">
    <property type="entry name" value="CTDL_fold"/>
</dbReference>
<evidence type="ECO:0000256" key="1">
    <source>
        <dbReference type="ARBA" id="ARBA00022734"/>
    </source>
</evidence>
<evidence type="ECO:0000256" key="2">
    <source>
        <dbReference type="ARBA" id="ARBA00023157"/>
    </source>
</evidence>
<reference evidence="6" key="1">
    <citation type="submission" date="2025-08" db="UniProtKB">
        <authorList>
            <consortium name="Ensembl"/>
        </authorList>
    </citation>
    <scope>IDENTIFICATION</scope>
</reference>
<dbReference type="GO" id="GO:0005537">
    <property type="term" value="F:D-mannose binding"/>
    <property type="evidence" value="ECO:0007669"/>
    <property type="project" value="UniProtKB-ARBA"/>
</dbReference>
<dbReference type="Pfam" id="PF00059">
    <property type="entry name" value="Lectin_C"/>
    <property type="match status" value="1"/>
</dbReference>
<proteinExistence type="predicted"/>
<evidence type="ECO:0000259" key="5">
    <source>
        <dbReference type="PROSITE" id="PS50041"/>
    </source>
</evidence>
<reference evidence="6" key="2">
    <citation type="submission" date="2025-09" db="UniProtKB">
        <authorList>
            <consortium name="Ensembl"/>
        </authorList>
    </citation>
    <scope>IDENTIFICATION</scope>
</reference>
<keyword evidence="1" id="KW-0430">Lectin</keyword>
<dbReference type="GeneTree" id="ENSGT00940000155012"/>
<dbReference type="InterPro" id="IPR033989">
    <property type="entry name" value="CD209-like_CTLD"/>
</dbReference>
<keyword evidence="3" id="KW-0675">Receptor</keyword>
<keyword evidence="4" id="KW-0812">Transmembrane</keyword>
<dbReference type="InterPro" id="IPR051379">
    <property type="entry name" value="C-type_Lectin_Receptor_IMM"/>
</dbReference>
<dbReference type="SUPFAM" id="SSF56436">
    <property type="entry name" value="C-type lectin-like"/>
    <property type="match status" value="1"/>
</dbReference>
<evidence type="ECO:0000313" key="7">
    <source>
        <dbReference type="Proteomes" id="UP000694415"/>
    </source>
</evidence>
<dbReference type="AlphaFoldDB" id="A0A8C6H622"/>
<dbReference type="InterPro" id="IPR001304">
    <property type="entry name" value="C-type_lectin-like"/>
</dbReference>
<protein>
    <recommendedName>
        <fullName evidence="5">C-type lectin domain-containing protein</fullName>
    </recommendedName>
</protein>
<feature type="domain" description="C-type lectin" evidence="5">
    <location>
        <begin position="121"/>
        <end position="235"/>
    </location>
</feature>
<keyword evidence="7" id="KW-1185">Reference proteome</keyword>
<dbReference type="Proteomes" id="UP000694415">
    <property type="component" value="Unplaced"/>
</dbReference>
<sequence length="244" mass="28343">MNDSAEGRVQQLGSLDEEHLIPSGTRYSLKGFRFQSPYVLKKTAGYLCHGLGPFVLQLFCLTLSTILLLAILVKVSNVAYSHGQEQAKKEKVYKEMYILQTQLKSQINRLCRPCPWDWTVFQGNCYFFSKFQQNWNDSVNACRKLDAQLVVIKSDDEQSFLQQTSKEKGYAWMGLSDLKHEGRWHWVDGSHLLFSFMKYWNKGEPNNEWEEDCAEFRGDGWNDAPCTIKKYWICKKSAMSCTEK</sequence>
<feature type="transmembrane region" description="Helical" evidence="4">
    <location>
        <begin position="54"/>
        <end position="73"/>
    </location>
</feature>
<dbReference type="PROSITE" id="PS50041">
    <property type="entry name" value="C_TYPE_LECTIN_2"/>
    <property type="match status" value="1"/>
</dbReference>
<evidence type="ECO:0000256" key="4">
    <source>
        <dbReference type="SAM" id="Phobius"/>
    </source>
</evidence>
<name>A0A8C6H622_MUSSI</name>
<dbReference type="FunFam" id="3.10.100.10:FF:000044">
    <property type="entry name" value="CD209 antigen, isoform CRA_b"/>
    <property type="match status" value="1"/>
</dbReference>
<evidence type="ECO:0000256" key="3">
    <source>
        <dbReference type="ARBA" id="ARBA00023170"/>
    </source>
</evidence>
<dbReference type="InterPro" id="IPR016186">
    <property type="entry name" value="C-type_lectin-like/link_sf"/>
</dbReference>
<keyword evidence="4" id="KW-1133">Transmembrane helix</keyword>
<evidence type="ECO:0000313" key="6">
    <source>
        <dbReference type="Ensembl" id="ENSMSIP00000017192.1"/>
    </source>
</evidence>
<dbReference type="PROSITE" id="PS00615">
    <property type="entry name" value="C_TYPE_LECTIN_1"/>
    <property type="match status" value="1"/>
</dbReference>
<dbReference type="PANTHER" id="PTHR46746">
    <property type="entry name" value="KILLER CELL LECTIN-LIKE RECEPTOR SUBFAMILY F MEMBER 2"/>
    <property type="match status" value="1"/>
</dbReference>
<keyword evidence="4" id="KW-0472">Membrane</keyword>
<dbReference type="PANTHER" id="PTHR46746:SF9">
    <property type="entry name" value="CD209 ANTIGEN-LIKE PROTEIN C-LIKE"/>
    <property type="match status" value="1"/>
</dbReference>
<dbReference type="SMART" id="SM00034">
    <property type="entry name" value="CLECT"/>
    <property type="match status" value="1"/>
</dbReference>
<dbReference type="CDD" id="cd03590">
    <property type="entry name" value="CLECT_DC-SIGN_like"/>
    <property type="match status" value="1"/>
</dbReference>
<accession>A0A8C6H622</accession>
<organism evidence="6 7">
    <name type="scientific">Mus spicilegus</name>
    <name type="common">Mound-building mouse</name>
    <dbReference type="NCBI Taxonomy" id="10103"/>
    <lineage>
        <taxon>Eukaryota</taxon>
        <taxon>Metazoa</taxon>
        <taxon>Chordata</taxon>
        <taxon>Craniata</taxon>
        <taxon>Vertebrata</taxon>
        <taxon>Euteleostomi</taxon>
        <taxon>Mammalia</taxon>
        <taxon>Eutheria</taxon>
        <taxon>Euarchontoglires</taxon>
        <taxon>Glires</taxon>
        <taxon>Rodentia</taxon>
        <taxon>Myomorpha</taxon>
        <taxon>Muroidea</taxon>
        <taxon>Muridae</taxon>
        <taxon>Murinae</taxon>
        <taxon>Mus</taxon>
        <taxon>Mus</taxon>
    </lineage>
</organism>